<dbReference type="Pfam" id="PF13115">
    <property type="entry name" value="YtkA"/>
    <property type="match status" value="1"/>
</dbReference>
<dbReference type="RefSeq" id="WP_109823556.1">
    <property type="nucleotide sequence ID" value="NZ_QGKL01000031.1"/>
</dbReference>
<evidence type="ECO:0000313" key="4">
    <source>
        <dbReference type="Proteomes" id="UP000245506"/>
    </source>
</evidence>
<proteinExistence type="predicted"/>
<reference evidence="3 4" key="1">
    <citation type="submission" date="2018-05" db="EMBL/GenBank/DDBJ databases">
        <title>Leucothrix arctica sp. nov., isolated from Arctic seawater.</title>
        <authorList>
            <person name="Choi A."/>
            <person name="Baek K."/>
        </authorList>
    </citation>
    <scope>NUCLEOTIDE SEQUENCE [LARGE SCALE GENOMIC DNA]</scope>
    <source>
        <strain evidence="3 4">IMCC9719</strain>
    </source>
</reference>
<feature type="chain" id="PRO_5016456345" description="YtkA-like domain-containing protein" evidence="1">
    <location>
        <begin position="23"/>
        <end position="170"/>
    </location>
</feature>
<feature type="signal peptide" evidence="1">
    <location>
        <begin position="1"/>
        <end position="22"/>
    </location>
</feature>
<dbReference type="Proteomes" id="UP000245506">
    <property type="component" value="Unassembled WGS sequence"/>
</dbReference>
<dbReference type="EMBL" id="QGKL01000031">
    <property type="protein sequence ID" value="PWQ95977.1"/>
    <property type="molecule type" value="Genomic_DNA"/>
</dbReference>
<protein>
    <recommendedName>
        <fullName evidence="2">YtkA-like domain-containing protein</fullName>
    </recommendedName>
</protein>
<gene>
    <name evidence="3" type="ORF">DKT75_11405</name>
</gene>
<name>A0A317CC72_9GAMM</name>
<keyword evidence="4" id="KW-1185">Reference proteome</keyword>
<comment type="caution">
    <text evidence="3">The sequence shown here is derived from an EMBL/GenBank/DDBJ whole genome shotgun (WGS) entry which is preliminary data.</text>
</comment>
<feature type="domain" description="YtkA-like" evidence="2">
    <location>
        <begin position="84"/>
        <end position="151"/>
    </location>
</feature>
<sequence>MLLQNKLLTISLCIFMPSLMTACQSGSPESTQSAKETSEIAVTDKVIASSSDSVKQGTAQAWTISTKSKNNHFDGILECQQAPSVGDFQNCQLQLSQSENPVDDASLAIDGGMKAHGHGLPTQPKMLAVEGQAGVYKIDGLKFSMPGAWTVGFLIKANGVNDQLIFDFIV</sequence>
<dbReference type="InterPro" id="IPR032693">
    <property type="entry name" value="YtkA-like_dom"/>
</dbReference>
<evidence type="ECO:0000256" key="1">
    <source>
        <dbReference type="SAM" id="SignalP"/>
    </source>
</evidence>
<dbReference type="AlphaFoldDB" id="A0A317CC72"/>
<accession>A0A317CC72</accession>
<dbReference type="PROSITE" id="PS51257">
    <property type="entry name" value="PROKAR_LIPOPROTEIN"/>
    <property type="match status" value="1"/>
</dbReference>
<organism evidence="3 4">
    <name type="scientific">Leucothrix arctica</name>
    <dbReference type="NCBI Taxonomy" id="1481894"/>
    <lineage>
        <taxon>Bacteria</taxon>
        <taxon>Pseudomonadati</taxon>
        <taxon>Pseudomonadota</taxon>
        <taxon>Gammaproteobacteria</taxon>
        <taxon>Thiotrichales</taxon>
        <taxon>Thiotrichaceae</taxon>
        <taxon>Leucothrix</taxon>
    </lineage>
</organism>
<evidence type="ECO:0000259" key="2">
    <source>
        <dbReference type="Pfam" id="PF13115"/>
    </source>
</evidence>
<dbReference type="OrthoDB" id="330101at2"/>
<evidence type="ECO:0000313" key="3">
    <source>
        <dbReference type="EMBL" id="PWQ95977.1"/>
    </source>
</evidence>
<keyword evidence="1" id="KW-0732">Signal</keyword>